<dbReference type="InterPro" id="IPR054189">
    <property type="entry name" value="DUF6894"/>
</dbReference>
<feature type="domain" description="DUF6894" evidence="1">
    <location>
        <begin position="3"/>
        <end position="72"/>
    </location>
</feature>
<dbReference type="Proteomes" id="UP001205906">
    <property type="component" value="Unassembled WGS sequence"/>
</dbReference>
<reference evidence="2 3" key="1">
    <citation type="submission" date="2022-06" db="EMBL/GenBank/DDBJ databases">
        <title>Mesorhizobium sp. strain RP14 Genome sequencing and assembly.</title>
        <authorList>
            <person name="Kim I."/>
        </authorList>
    </citation>
    <scope>NUCLEOTIDE SEQUENCE [LARGE SCALE GENOMIC DNA]</scope>
    <source>
        <strain evidence="3">RP14(2022)</strain>
    </source>
</reference>
<name>A0ABT1CCR2_9HYPH</name>
<dbReference type="Pfam" id="PF21834">
    <property type="entry name" value="DUF6894"/>
    <property type="match status" value="1"/>
</dbReference>
<evidence type="ECO:0000313" key="3">
    <source>
        <dbReference type="Proteomes" id="UP001205906"/>
    </source>
</evidence>
<evidence type="ECO:0000259" key="1">
    <source>
        <dbReference type="Pfam" id="PF21834"/>
    </source>
</evidence>
<accession>A0ABT1CCR2</accession>
<proteinExistence type="predicted"/>
<keyword evidence="3" id="KW-1185">Reference proteome</keyword>
<gene>
    <name evidence="2" type="ORF">NGM99_18225</name>
</gene>
<organism evidence="2 3">
    <name type="scientific">Mesorhizobium liriopis</name>
    <dbReference type="NCBI Taxonomy" id="2953882"/>
    <lineage>
        <taxon>Bacteria</taxon>
        <taxon>Pseudomonadati</taxon>
        <taxon>Pseudomonadota</taxon>
        <taxon>Alphaproteobacteria</taxon>
        <taxon>Hyphomicrobiales</taxon>
        <taxon>Phyllobacteriaceae</taxon>
        <taxon>Mesorhizobium</taxon>
    </lineage>
</organism>
<dbReference type="RefSeq" id="WP_252821588.1">
    <property type="nucleotide sequence ID" value="NZ_JAMXQS010000009.1"/>
</dbReference>
<sequence length="83" mass="9061">MHRYFFSKFYNGGCVIDDVGEECTSDADARRRAVEALPSAALDASSDLNGKGAYSIHVTDETGRLVFIATLSLFPLDQKTTNL</sequence>
<dbReference type="EMBL" id="JAMXQS010000009">
    <property type="protein sequence ID" value="MCO6051726.1"/>
    <property type="molecule type" value="Genomic_DNA"/>
</dbReference>
<evidence type="ECO:0000313" key="2">
    <source>
        <dbReference type="EMBL" id="MCO6051726.1"/>
    </source>
</evidence>
<protein>
    <recommendedName>
        <fullName evidence="1">DUF6894 domain-containing protein</fullName>
    </recommendedName>
</protein>
<comment type="caution">
    <text evidence="2">The sequence shown here is derived from an EMBL/GenBank/DDBJ whole genome shotgun (WGS) entry which is preliminary data.</text>
</comment>